<protein>
    <submittedName>
        <fullName evidence="2">Uncharacterized protein</fullName>
    </submittedName>
</protein>
<dbReference type="AlphaFoldDB" id="A0A383VPM0"/>
<name>A0A383VPM0_TETOB</name>
<evidence type="ECO:0000256" key="1">
    <source>
        <dbReference type="SAM" id="MobiDB-lite"/>
    </source>
</evidence>
<gene>
    <name evidence="2" type="ORF">BQ4739_LOCUS7103</name>
</gene>
<feature type="region of interest" description="Disordered" evidence="1">
    <location>
        <begin position="1"/>
        <end position="27"/>
    </location>
</feature>
<feature type="region of interest" description="Disordered" evidence="1">
    <location>
        <begin position="38"/>
        <end position="57"/>
    </location>
</feature>
<proteinExistence type="predicted"/>
<keyword evidence="3" id="KW-1185">Reference proteome</keyword>
<reference evidence="2 3" key="1">
    <citation type="submission" date="2016-10" db="EMBL/GenBank/DDBJ databases">
        <authorList>
            <person name="Cai Z."/>
        </authorList>
    </citation>
    <scope>NUCLEOTIDE SEQUENCE [LARGE SCALE GENOMIC DNA]</scope>
</reference>
<accession>A0A383VPM0</accession>
<dbReference type="Proteomes" id="UP000256970">
    <property type="component" value="Unassembled WGS sequence"/>
</dbReference>
<evidence type="ECO:0000313" key="3">
    <source>
        <dbReference type="Proteomes" id="UP000256970"/>
    </source>
</evidence>
<organism evidence="2 3">
    <name type="scientific">Tetradesmus obliquus</name>
    <name type="common">Green alga</name>
    <name type="synonym">Acutodesmus obliquus</name>
    <dbReference type="NCBI Taxonomy" id="3088"/>
    <lineage>
        <taxon>Eukaryota</taxon>
        <taxon>Viridiplantae</taxon>
        <taxon>Chlorophyta</taxon>
        <taxon>core chlorophytes</taxon>
        <taxon>Chlorophyceae</taxon>
        <taxon>CS clade</taxon>
        <taxon>Sphaeropleales</taxon>
        <taxon>Scenedesmaceae</taxon>
        <taxon>Tetradesmus</taxon>
    </lineage>
</organism>
<feature type="compositionally biased region" description="Polar residues" evidence="1">
    <location>
        <begin position="42"/>
        <end position="57"/>
    </location>
</feature>
<evidence type="ECO:0000313" key="2">
    <source>
        <dbReference type="EMBL" id="SZX66684.1"/>
    </source>
</evidence>
<sequence>MLGRKGLAGRVQHSQSSRIPQSLRSRAPALSRLPARAVHTDTAFQDSEQPQQSGSTACRQQLQQHLADLERVLPTLSCSQLANTLSSLALTYQAANLSCEAGAGLSSSKQFAGGAAAADPHAIVEFYNESFPDQSFLLTFRDTVGQYLAQHPASFTFIAAAAAAADADAAGSQQSGVACNACNPAHLAKILASVASLPIMVVQPLPIGFGTPRWNRPLAAADPAAWEAWLADMAAVYTTQLQQQQQQQQAAAVSHANNNHQQQLQQQPALEQLADFTVSLACAMRWANVNVNDDRLQTPDFKQQVLRVLQQQQQQPAHQQQQQDDGLALAGSYGHRLTYAMLLLLLPPPRPLLAAFFEDTAPELTTLFTVDQVQGLIRGCLFLGTVPPEPWLRACVGMVRFRAQEMPPKDVQGFVEGFRFFGTRAGRAGFLRDATAQLEEFTLC</sequence>
<dbReference type="EMBL" id="FNXT01000729">
    <property type="protein sequence ID" value="SZX66684.1"/>
    <property type="molecule type" value="Genomic_DNA"/>
</dbReference>